<evidence type="ECO:0000259" key="2">
    <source>
        <dbReference type="Pfam" id="PF07905"/>
    </source>
</evidence>
<evidence type="ECO:0000259" key="3">
    <source>
        <dbReference type="Pfam" id="PF13556"/>
    </source>
</evidence>
<evidence type="ECO:0000313" key="5">
    <source>
        <dbReference type="EMBL" id="RZS36361.1"/>
    </source>
</evidence>
<evidence type="ECO:0000259" key="4">
    <source>
        <dbReference type="Pfam" id="PF17853"/>
    </source>
</evidence>
<feature type="domain" description="CdaR GGDEF-like" evidence="4">
    <location>
        <begin position="279"/>
        <end position="393"/>
    </location>
</feature>
<dbReference type="RefSeq" id="WP_130345874.1">
    <property type="nucleotide sequence ID" value="NZ_SGWQ01000007.1"/>
</dbReference>
<dbReference type="PANTHER" id="PTHR33744">
    <property type="entry name" value="CARBOHYDRATE DIACID REGULATOR"/>
    <property type="match status" value="1"/>
</dbReference>
<dbReference type="InterPro" id="IPR051448">
    <property type="entry name" value="CdaR-like_regulators"/>
</dbReference>
<dbReference type="EMBL" id="SGWQ01000007">
    <property type="protein sequence ID" value="RZS36361.1"/>
    <property type="molecule type" value="Genomic_DNA"/>
</dbReference>
<feature type="domain" description="PucR C-terminal helix-turn-helix" evidence="3">
    <location>
        <begin position="447"/>
        <end position="505"/>
    </location>
</feature>
<dbReference type="Pfam" id="PF07905">
    <property type="entry name" value="PucR"/>
    <property type="match status" value="1"/>
</dbReference>
<evidence type="ECO:0000256" key="1">
    <source>
        <dbReference type="ARBA" id="ARBA00006754"/>
    </source>
</evidence>
<comment type="caution">
    <text evidence="5">The sequence shown here is derived from an EMBL/GenBank/DDBJ whole genome shotgun (WGS) entry which is preliminary data.</text>
</comment>
<evidence type="ECO:0000313" key="6">
    <source>
        <dbReference type="Proteomes" id="UP000294257"/>
    </source>
</evidence>
<dbReference type="PANTHER" id="PTHR33744:SF17">
    <property type="entry name" value="CONSERVED PROTEIN"/>
    <property type="match status" value="1"/>
</dbReference>
<dbReference type="InterPro" id="IPR012914">
    <property type="entry name" value="PucR_dom"/>
</dbReference>
<organism evidence="5 6">
    <name type="scientific">Herbihabitans rhizosphaerae</name>
    <dbReference type="NCBI Taxonomy" id="1872711"/>
    <lineage>
        <taxon>Bacteria</taxon>
        <taxon>Bacillati</taxon>
        <taxon>Actinomycetota</taxon>
        <taxon>Actinomycetes</taxon>
        <taxon>Pseudonocardiales</taxon>
        <taxon>Pseudonocardiaceae</taxon>
        <taxon>Herbihabitans</taxon>
    </lineage>
</organism>
<keyword evidence="6" id="KW-1185">Reference proteome</keyword>
<reference evidence="5 6" key="1">
    <citation type="submission" date="2019-02" db="EMBL/GenBank/DDBJ databases">
        <title>Genomic Encyclopedia of Type Strains, Phase IV (KMG-IV): sequencing the most valuable type-strain genomes for metagenomic binning, comparative biology and taxonomic classification.</title>
        <authorList>
            <person name="Goeker M."/>
        </authorList>
    </citation>
    <scope>NUCLEOTIDE SEQUENCE [LARGE SCALE GENOMIC DNA]</scope>
    <source>
        <strain evidence="5 6">DSM 101727</strain>
    </source>
</reference>
<dbReference type="InterPro" id="IPR041522">
    <property type="entry name" value="CdaR_GGDEF"/>
</dbReference>
<dbReference type="AlphaFoldDB" id="A0A4Q7KLF1"/>
<dbReference type="Proteomes" id="UP000294257">
    <property type="component" value="Unassembled WGS sequence"/>
</dbReference>
<dbReference type="Gene3D" id="1.10.10.2840">
    <property type="entry name" value="PucR C-terminal helix-turn-helix domain"/>
    <property type="match status" value="1"/>
</dbReference>
<proteinExistence type="inferred from homology"/>
<accession>A0A4Q7KLF1</accession>
<dbReference type="OrthoDB" id="3170447at2"/>
<comment type="similarity">
    <text evidence="1">Belongs to the CdaR family.</text>
</comment>
<dbReference type="InterPro" id="IPR042070">
    <property type="entry name" value="PucR_C-HTH_sf"/>
</dbReference>
<sequence>MRVRDLVDKPDLGLTVLAGDESLERPIRWVYTTDLLDPGRYLSGGELVLTGLVWRRGPEDSEKFVRAVAGADIAALGAGDAAFGEIPADLVDACRRHGVTLIEVPIDVSFATVTEDVTRRLAEESGTGIDGVLSRRRRLLNAIAEGAGSAGLVRVWSQDNEIPAAVLSTSGRIVASTMDISESDVDSLVHAFLTAERVPAATKLPDERWASVFPVGSRELASWFLACDGEHEKWPREARESVMELASLAGLERARIEGGLRARHRFGEQITALITSGVRDPAELAARLRAAELDADAMFVAVVVTGEGVTGQPFLEEVLAARFPELLVATLSAETIGLIPVGEGADVAELVRRAADRLEPAMGRRRLAIGVSGPVRGSAALRGAVDEARHVCRLAELRHTRVAVATADEVDSHVMLIASVPDELRQTFRNRVLGPVLRYDEEHDSRLVDTLEAFLDSSGSWQRCAERLHVHVNTLRYRMRRVEELTGRSLSTLEDRVDLFLALRIR</sequence>
<dbReference type="InterPro" id="IPR025736">
    <property type="entry name" value="PucR_C-HTH_dom"/>
</dbReference>
<protein>
    <submittedName>
        <fullName evidence="5">PucR-like helix-turn-helix protein</fullName>
    </submittedName>
</protein>
<name>A0A4Q7KLF1_9PSEU</name>
<gene>
    <name evidence="5" type="ORF">EV193_10742</name>
</gene>
<dbReference type="Pfam" id="PF13556">
    <property type="entry name" value="HTH_30"/>
    <property type="match status" value="1"/>
</dbReference>
<feature type="domain" description="Purine catabolism PurC-like" evidence="2">
    <location>
        <begin position="5"/>
        <end position="121"/>
    </location>
</feature>
<dbReference type="Pfam" id="PF17853">
    <property type="entry name" value="GGDEF_2"/>
    <property type="match status" value="1"/>
</dbReference>